<dbReference type="Proteomes" id="UP001152797">
    <property type="component" value="Unassembled WGS sequence"/>
</dbReference>
<keyword evidence="1" id="KW-0472">Membrane</keyword>
<feature type="transmembrane region" description="Helical" evidence="1">
    <location>
        <begin position="161"/>
        <end position="178"/>
    </location>
</feature>
<dbReference type="EMBL" id="CAMXCT020002780">
    <property type="protein sequence ID" value="CAL1153817.1"/>
    <property type="molecule type" value="Genomic_DNA"/>
</dbReference>
<proteinExistence type="predicted"/>
<evidence type="ECO:0000313" key="2">
    <source>
        <dbReference type="EMBL" id="CAI4000442.1"/>
    </source>
</evidence>
<evidence type="ECO:0000256" key="1">
    <source>
        <dbReference type="SAM" id="Phobius"/>
    </source>
</evidence>
<feature type="transmembrane region" description="Helical" evidence="1">
    <location>
        <begin position="136"/>
        <end position="155"/>
    </location>
</feature>
<feature type="transmembrane region" description="Helical" evidence="1">
    <location>
        <begin position="185"/>
        <end position="202"/>
    </location>
</feature>
<dbReference type="AlphaFoldDB" id="A0A9P1CXG8"/>
<organism evidence="2">
    <name type="scientific">Cladocopium goreaui</name>
    <dbReference type="NCBI Taxonomy" id="2562237"/>
    <lineage>
        <taxon>Eukaryota</taxon>
        <taxon>Sar</taxon>
        <taxon>Alveolata</taxon>
        <taxon>Dinophyceae</taxon>
        <taxon>Suessiales</taxon>
        <taxon>Symbiodiniaceae</taxon>
        <taxon>Cladocopium</taxon>
    </lineage>
</organism>
<feature type="transmembrane region" description="Helical" evidence="1">
    <location>
        <begin position="80"/>
        <end position="100"/>
    </location>
</feature>
<name>A0A9P1CXG8_9DINO</name>
<feature type="transmembrane region" description="Helical" evidence="1">
    <location>
        <begin position="106"/>
        <end position="124"/>
    </location>
</feature>
<comment type="caution">
    <text evidence="2">The sequence shown here is derived from an EMBL/GenBank/DDBJ whole genome shotgun (WGS) entry which is preliminary data.</text>
</comment>
<reference evidence="3 4" key="2">
    <citation type="submission" date="2024-05" db="EMBL/GenBank/DDBJ databases">
        <authorList>
            <person name="Chen Y."/>
            <person name="Shah S."/>
            <person name="Dougan E. K."/>
            <person name="Thang M."/>
            <person name="Chan C."/>
        </authorList>
    </citation>
    <scope>NUCLEOTIDE SEQUENCE [LARGE SCALE GENOMIC DNA]</scope>
</reference>
<keyword evidence="1" id="KW-1133">Transmembrane helix</keyword>
<keyword evidence="4" id="KW-1185">Reference proteome</keyword>
<accession>A0A9P1CXG8</accession>
<gene>
    <name evidence="2" type="ORF">C1SCF055_LOCUS26560</name>
</gene>
<dbReference type="EMBL" id="CAMXCT010002780">
    <property type="protein sequence ID" value="CAI4000442.1"/>
    <property type="molecule type" value="Genomic_DNA"/>
</dbReference>
<feature type="transmembrane region" description="Helical" evidence="1">
    <location>
        <begin position="12"/>
        <end position="34"/>
    </location>
</feature>
<evidence type="ECO:0000313" key="4">
    <source>
        <dbReference type="Proteomes" id="UP001152797"/>
    </source>
</evidence>
<protein>
    <submittedName>
        <fullName evidence="3">PAS domain-containing protein</fullName>
    </submittedName>
</protein>
<sequence length="625" mass="69514">MPWSGTDDWDKAFVVCAGVAVSAAVLWGLCHAVVERRLICKAILAFIKGLSTCRSKKNQAEVKYLDEQVALEKKNLAQKVFFVFLCLAVYNLATILYNVFMERPRWMSTGGCWLLAIGTIVLLLAHVPSMLSVRSVDFWSALLQLFVIAFTSPLATSVDEAFISAVGLFMVVCLPAAACTTRSCVLLFSQFLFVLASIARVVIDDEEFKLASQCSQLNNPTTYVVCHLCFVPLAFCVSHWAHQLMKNRIIARFRETKSNTQLSAATALLDLTCDAVVELNGDLRLVSHSSKLAAVLLRNRPGATMEGTKFTDLVAPTDFERVTELLRRDSGGRTYATAFRMHLVDSCASKFQTEVFQVKYTTAGGQKRHIIGLRDCTDLQPLAVEHDTSSADQSMIRRSNSVSRQLSELSEVQVTNSVSEDFLPAMRQSLSRSSFSSNRSLFGTERVERLSDRVDRVDRVDRAERPEQSEQRERSVKIKHKDAFLEIDPEEELVKCASAPFSDLAGQKLSEISFSNFALQTCQRLCRDAKAFNSSFSTQGTEVKFPLPDQIATFDNMPLLTAPRLVEATGLMKVCCTDLGSLHVVICVRQRRISSNVANSPESPRGSSRSEWPCSLYAQGCQHLR</sequence>
<keyword evidence="1" id="KW-0812">Transmembrane</keyword>
<reference evidence="2" key="1">
    <citation type="submission" date="2022-10" db="EMBL/GenBank/DDBJ databases">
        <authorList>
            <person name="Chen Y."/>
            <person name="Dougan E. K."/>
            <person name="Chan C."/>
            <person name="Rhodes N."/>
            <person name="Thang M."/>
        </authorList>
    </citation>
    <scope>NUCLEOTIDE SEQUENCE</scope>
</reference>
<evidence type="ECO:0000313" key="3">
    <source>
        <dbReference type="EMBL" id="CAL4787754.1"/>
    </source>
</evidence>
<dbReference type="EMBL" id="CAMXCT030002780">
    <property type="protein sequence ID" value="CAL4787754.1"/>
    <property type="molecule type" value="Genomic_DNA"/>
</dbReference>